<protein>
    <submittedName>
        <fullName evidence="2">DUF1801 domain-containing protein</fullName>
    </submittedName>
</protein>
<evidence type="ECO:0000313" key="2">
    <source>
        <dbReference type="EMBL" id="MEX6633952.1"/>
    </source>
</evidence>
<dbReference type="RefSeq" id="WP_369313946.1">
    <property type="nucleotide sequence ID" value="NZ_JBEHZE010000001.1"/>
</dbReference>
<evidence type="ECO:0000259" key="1">
    <source>
        <dbReference type="Pfam" id="PF08818"/>
    </source>
</evidence>
<sequence>MGYDAKTKPSDISVDDFINSVENETRRQDAHSLCELMKNITGDTPIMWGPSIIGFGLYHYRYDSGHEGDSMLVGFSPRKANLVLYVLGSLDDEDPLLEKLGKYKRGKACLYITRLQNIDQSVLKKIIKKSYQKTKKRWS</sequence>
<keyword evidence="3" id="KW-1185">Reference proteome</keyword>
<name>A0ABV3Z561_9PROT</name>
<dbReference type="Gene3D" id="3.90.1150.200">
    <property type="match status" value="1"/>
</dbReference>
<accession>A0ABV3Z561</accession>
<gene>
    <name evidence="2" type="ORF">ABFZ84_10365</name>
</gene>
<dbReference type="SUPFAM" id="SSF159888">
    <property type="entry name" value="YdhG-like"/>
    <property type="match status" value="1"/>
</dbReference>
<dbReference type="Pfam" id="PF08818">
    <property type="entry name" value="DUF1801"/>
    <property type="match status" value="1"/>
</dbReference>
<evidence type="ECO:0000313" key="3">
    <source>
        <dbReference type="Proteomes" id="UP001560685"/>
    </source>
</evidence>
<reference evidence="2 3" key="1">
    <citation type="submission" date="2024-05" db="EMBL/GenBank/DDBJ databases">
        <title>Three bacterial strains, DH-69, EH-24, and ECK-19 isolated from coastal sediments.</title>
        <authorList>
            <person name="Ye Y.-Q."/>
            <person name="Du Z.-J."/>
        </authorList>
    </citation>
    <scope>NUCLEOTIDE SEQUENCE [LARGE SCALE GENOMIC DNA]</scope>
    <source>
        <strain evidence="2 3">ECK-19</strain>
    </source>
</reference>
<dbReference type="EMBL" id="JBEHZE010000001">
    <property type="protein sequence ID" value="MEX6633952.1"/>
    <property type="molecule type" value="Genomic_DNA"/>
</dbReference>
<dbReference type="Proteomes" id="UP001560685">
    <property type="component" value="Unassembled WGS sequence"/>
</dbReference>
<feature type="domain" description="YdhG-like" evidence="1">
    <location>
        <begin position="26"/>
        <end position="130"/>
    </location>
</feature>
<organism evidence="2 3">
    <name type="scientific">Hyphococcus lacteus</name>
    <dbReference type="NCBI Taxonomy" id="3143536"/>
    <lineage>
        <taxon>Bacteria</taxon>
        <taxon>Pseudomonadati</taxon>
        <taxon>Pseudomonadota</taxon>
        <taxon>Alphaproteobacteria</taxon>
        <taxon>Parvularculales</taxon>
        <taxon>Parvularculaceae</taxon>
        <taxon>Hyphococcus</taxon>
    </lineage>
</organism>
<dbReference type="InterPro" id="IPR014922">
    <property type="entry name" value="YdhG-like"/>
</dbReference>
<proteinExistence type="predicted"/>
<comment type="caution">
    <text evidence="2">The sequence shown here is derived from an EMBL/GenBank/DDBJ whole genome shotgun (WGS) entry which is preliminary data.</text>
</comment>